<dbReference type="PANTHER" id="PTHR43433">
    <property type="entry name" value="HYDROLASE, ALPHA/BETA FOLD FAMILY PROTEIN"/>
    <property type="match status" value="1"/>
</dbReference>
<dbReference type="PRINTS" id="PR00111">
    <property type="entry name" value="ABHYDROLASE"/>
</dbReference>
<gene>
    <name evidence="2" type="ORF">FHW16_004494</name>
</gene>
<protein>
    <submittedName>
        <fullName evidence="2">Pimeloyl-ACP methyl ester carboxylesterase</fullName>
    </submittedName>
</protein>
<evidence type="ECO:0000313" key="3">
    <source>
        <dbReference type="Proteomes" id="UP000549052"/>
    </source>
</evidence>
<dbReference type="PANTHER" id="PTHR43433:SF5">
    <property type="entry name" value="AB HYDROLASE-1 DOMAIN-CONTAINING PROTEIN"/>
    <property type="match status" value="1"/>
</dbReference>
<keyword evidence="3" id="KW-1185">Reference proteome</keyword>
<dbReference type="InterPro" id="IPR050471">
    <property type="entry name" value="AB_hydrolase"/>
</dbReference>
<dbReference type="Gene3D" id="3.40.50.1820">
    <property type="entry name" value="alpha/beta hydrolase"/>
    <property type="match status" value="1"/>
</dbReference>
<dbReference type="SUPFAM" id="SSF53474">
    <property type="entry name" value="alpha/beta-Hydrolases"/>
    <property type="match status" value="1"/>
</dbReference>
<dbReference type="AlphaFoldDB" id="A0A839EPF4"/>
<sequence length="295" mass="32294">MNERIIVADGVEIATQVFGDPTHEPILLIMGAMASMLWWPEAFCQQLAAQDLYVIRYDNRDTGLSTFYEPGSPPYTMDDMAEDAMRVLDAYDIDSAHLVGMSLGGMIAQIAVLAHPARVRTLTLISTTPIGVDTSALPQTSDAYMEHAAAGENIDWADNTQVINFIVKDTRMIAGTAHPYDEVHARELVERDVKRTKNFVSATNHFMLKRGDASKPGELAAPLLIVHGTADPIFPVEHGELLAETVEGAELLRLEGGGHEIHPQDWVEIISAIGAHTGAWHPSKLPQVMVKNPIK</sequence>
<proteinExistence type="predicted"/>
<dbReference type="Pfam" id="PF00561">
    <property type="entry name" value="Abhydrolase_1"/>
    <property type="match status" value="1"/>
</dbReference>
<dbReference type="GO" id="GO:0004806">
    <property type="term" value="F:triacylglycerol lipase activity"/>
    <property type="evidence" value="ECO:0007669"/>
    <property type="project" value="TreeGrafter"/>
</dbReference>
<name>A0A839EPF4_9HYPH</name>
<evidence type="ECO:0000259" key="1">
    <source>
        <dbReference type="Pfam" id="PF00561"/>
    </source>
</evidence>
<dbReference type="InterPro" id="IPR029058">
    <property type="entry name" value="AB_hydrolase_fold"/>
</dbReference>
<organism evidence="2 3">
    <name type="scientific">Phyllobacterium myrsinacearum</name>
    <dbReference type="NCBI Taxonomy" id="28101"/>
    <lineage>
        <taxon>Bacteria</taxon>
        <taxon>Pseudomonadati</taxon>
        <taxon>Pseudomonadota</taxon>
        <taxon>Alphaproteobacteria</taxon>
        <taxon>Hyphomicrobiales</taxon>
        <taxon>Phyllobacteriaceae</taxon>
        <taxon>Phyllobacterium</taxon>
    </lineage>
</organism>
<dbReference type="GO" id="GO:0046503">
    <property type="term" value="P:glycerolipid catabolic process"/>
    <property type="evidence" value="ECO:0007669"/>
    <property type="project" value="TreeGrafter"/>
</dbReference>
<feature type="domain" description="AB hydrolase-1" evidence="1">
    <location>
        <begin position="25"/>
        <end position="263"/>
    </location>
</feature>
<reference evidence="2 3" key="1">
    <citation type="submission" date="2020-07" db="EMBL/GenBank/DDBJ databases">
        <title>Genomic Encyclopedia of Type Strains, Phase IV (KMG-V): Genome sequencing to study the core and pangenomes of soil and plant-associated prokaryotes.</title>
        <authorList>
            <person name="Whitman W."/>
        </authorList>
    </citation>
    <scope>NUCLEOTIDE SEQUENCE [LARGE SCALE GENOMIC DNA]</scope>
    <source>
        <strain evidence="2 3">AN3</strain>
    </source>
</reference>
<dbReference type="RefSeq" id="WP_182551401.1">
    <property type="nucleotide sequence ID" value="NZ_JACGXN010000009.1"/>
</dbReference>
<dbReference type="EMBL" id="JACGXN010000009">
    <property type="protein sequence ID" value="MBA8880769.1"/>
    <property type="molecule type" value="Genomic_DNA"/>
</dbReference>
<accession>A0A839EPF4</accession>
<dbReference type="Proteomes" id="UP000549052">
    <property type="component" value="Unassembled WGS sequence"/>
</dbReference>
<comment type="caution">
    <text evidence="2">The sequence shown here is derived from an EMBL/GenBank/DDBJ whole genome shotgun (WGS) entry which is preliminary data.</text>
</comment>
<evidence type="ECO:0000313" key="2">
    <source>
        <dbReference type="EMBL" id="MBA8880769.1"/>
    </source>
</evidence>
<dbReference type="InterPro" id="IPR000073">
    <property type="entry name" value="AB_hydrolase_1"/>
</dbReference>